<gene>
    <name evidence="3" type="ORF">J7302_11415</name>
</gene>
<dbReference type="Gene3D" id="3.40.30.10">
    <property type="entry name" value="Glutaredoxin"/>
    <property type="match status" value="1"/>
</dbReference>
<dbReference type="SUPFAM" id="SSF52833">
    <property type="entry name" value="Thioredoxin-like"/>
    <property type="match status" value="1"/>
</dbReference>
<dbReference type="InterPro" id="IPR036249">
    <property type="entry name" value="Thioredoxin-like_sf"/>
</dbReference>
<dbReference type="InterPro" id="IPR010987">
    <property type="entry name" value="Glutathione-S-Trfase_C-like"/>
</dbReference>
<dbReference type="InterPro" id="IPR040079">
    <property type="entry name" value="Glutathione_S-Trfase"/>
</dbReference>
<keyword evidence="4" id="KW-1185">Reference proteome</keyword>
<dbReference type="PROSITE" id="PS50404">
    <property type="entry name" value="GST_NTER"/>
    <property type="match status" value="1"/>
</dbReference>
<dbReference type="Pfam" id="PF13409">
    <property type="entry name" value="GST_N_2"/>
    <property type="match status" value="1"/>
</dbReference>
<dbReference type="InterPro" id="IPR036282">
    <property type="entry name" value="Glutathione-S-Trfase_C_sf"/>
</dbReference>
<dbReference type="SFLD" id="SFLDS00019">
    <property type="entry name" value="Glutathione_Transferase_(cytos"/>
    <property type="match status" value="1"/>
</dbReference>
<dbReference type="SFLD" id="SFLDG01150">
    <property type="entry name" value="Main.1:_Beta-like"/>
    <property type="match status" value="1"/>
</dbReference>
<evidence type="ECO:0000313" key="3">
    <source>
        <dbReference type="EMBL" id="MBT8766725.1"/>
    </source>
</evidence>
<dbReference type="Gene3D" id="1.20.1050.10">
    <property type="match status" value="1"/>
</dbReference>
<reference evidence="3 4" key="1">
    <citation type="submission" date="2021-04" db="EMBL/GenBank/DDBJ databases">
        <title>Pseudomonas boanensis sp. nov., a bacterium isolated from river water used for household purposes in Boane District, Mozambique.</title>
        <authorList>
            <person name="Nicklasson M."/>
            <person name="Martin-Rodriguez A.J."/>
            <person name="Thorell K."/>
            <person name="Neves L."/>
            <person name="Mussagy A."/>
            <person name="Rydberg H.A."/>
            <person name="Hernroth B."/>
            <person name="Svensson-Stadler L."/>
            <person name="Sjoling A."/>
        </authorList>
    </citation>
    <scope>NUCLEOTIDE SEQUENCE [LARGE SCALE GENOMIC DNA]</scope>
    <source>
        <strain evidence="3 4">DB1</strain>
    </source>
</reference>
<proteinExistence type="predicted"/>
<dbReference type="EMBL" id="JAGTIS010000005">
    <property type="protein sequence ID" value="MBT8766725.1"/>
    <property type="molecule type" value="Genomic_DNA"/>
</dbReference>
<dbReference type="InterPro" id="IPR004046">
    <property type="entry name" value="GST_C"/>
</dbReference>
<evidence type="ECO:0000259" key="1">
    <source>
        <dbReference type="PROSITE" id="PS50404"/>
    </source>
</evidence>
<dbReference type="SFLD" id="SFLDG00358">
    <property type="entry name" value="Main_(cytGST)"/>
    <property type="match status" value="1"/>
</dbReference>
<dbReference type="PANTHER" id="PTHR44051">
    <property type="entry name" value="GLUTATHIONE S-TRANSFERASE-RELATED"/>
    <property type="match status" value="1"/>
</dbReference>
<accession>A0ABS5XGC9</accession>
<name>A0ABS5XGC9_9GAMM</name>
<sequence>MITLYHSKDTRSLRCLWLLEELELAHELELVAYPARLKQPQFLDVNANGTVPFLVDGAVQMRESCAILLYLASRYGDGRCQVEADSPLYGAMLDWTFYGETSLAVPLATALRYSMFLPREQRVPAVAQDYREQMLQRLPVLEQALEHSPYLCGETLTVADISVGYGLLLGELFGLAEHYPPRLAAYLERLKARPALVRARAVGA</sequence>
<dbReference type="PROSITE" id="PS50405">
    <property type="entry name" value="GST_CTER"/>
    <property type="match status" value="1"/>
</dbReference>
<dbReference type="Pfam" id="PF14497">
    <property type="entry name" value="GST_C_3"/>
    <property type="match status" value="1"/>
</dbReference>
<comment type="caution">
    <text evidence="3">The sequence shown here is derived from an EMBL/GenBank/DDBJ whole genome shotgun (WGS) entry which is preliminary data.</text>
</comment>
<evidence type="ECO:0000313" key="4">
    <source>
        <dbReference type="Proteomes" id="UP001519667"/>
    </source>
</evidence>
<dbReference type="Proteomes" id="UP001519667">
    <property type="component" value="Unassembled WGS sequence"/>
</dbReference>
<protein>
    <submittedName>
        <fullName evidence="3">Glutathione S-transferase family protein</fullName>
    </submittedName>
</protein>
<dbReference type="RefSeq" id="WP_215374025.1">
    <property type="nucleotide sequence ID" value="NZ_JAGTIS010000005.1"/>
</dbReference>
<feature type="domain" description="GST N-terminal" evidence="1">
    <location>
        <begin position="1"/>
        <end position="79"/>
    </location>
</feature>
<feature type="domain" description="GST C-terminal" evidence="2">
    <location>
        <begin position="86"/>
        <end position="204"/>
    </location>
</feature>
<dbReference type="InterPro" id="IPR004045">
    <property type="entry name" value="Glutathione_S-Trfase_N"/>
</dbReference>
<dbReference type="PANTHER" id="PTHR44051:SF21">
    <property type="entry name" value="GLUTATHIONE S-TRANSFERASE FAMILY PROTEIN"/>
    <property type="match status" value="1"/>
</dbReference>
<organism evidence="3 4">
    <name type="scientific">Metapseudomonas boanensis</name>
    <dbReference type="NCBI Taxonomy" id="2822138"/>
    <lineage>
        <taxon>Bacteria</taxon>
        <taxon>Pseudomonadati</taxon>
        <taxon>Pseudomonadota</taxon>
        <taxon>Gammaproteobacteria</taxon>
        <taxon>Pseudomonadales</taxon>
        <taxon>Pseudomonadaceae</taxon>
        <taxon>Metapseudomonas</taxon>
    </lineage>
</organism>
<dbReference type="SUPFAM" id="SSF47616">
    <property type="entry name" value="GST C-terminal domain-like"/>
    <property type="match status" value="1"/>
</dbReference>
<evidence type="ECO:0000259" key="2">
    <source>
        <dbReference type="PROSITE" id="PS50405"/>
    </source>
</evidence>